<keyword evidence="1" id="KW-0472">Membrane</keyword>
<gene>
    <name evidence="2" type="ORF">ACFFVD_05415</name>
</gene>
<evidence type="ECO:0000313" key="2">
    <source>
        <dbReference type="EMBL" id="MFB9259236.1"/>
    </source>
</evidence>
<comment type="caution">
    <text evidence="2">The sequence shown here is derived from an EMBL/GenBank/DDBJ whole genome shotgun (WGS) entry which is preliminary data.</text>
</comment>
<evidence type="ECO:0000256" key="1">
    <source>
        <dbReference type="SAM" id="Phobius"/>
    </source>
</evidence>
<keyword evidence="1" id="KW-1133">Transmembrane helix</keyword>
<protein>
    <submittedName>
        <fullName evidence="2">SipW-dependent-type signal peptide-containing protein</fullName>
    </submittedName>
</protein>
<dbReference type="InterPro" id="IPR023833">
    <property type="entry name" value="Signal_pept_SipW-depend-type"/>
</dbReference>
<accession>A0ABV5JNC9</accession>
<dbReference type="Proteomes" id="UP001589700">
    <property type="component" value="Unassembled WGS sequence"/>
</dbReference>
<keyword evidence="1" id="KW-0812">Transmembrane</keyword>
<dbReference type="EMBL" id="JBHMDY010000004">
    <property type="protein sequence ID" value="MFB9259236.1"/>
    <property type="molecule type" value="Genomic_DNA"/>
</dbReference>
<organism evidence="2 3">
    <name type="scientific">Dietzia aerolata</name>
    <dbReference type="NCBI Taxonomy" id="595984"/>
    <lineage>
        <taxon>Bacteria</taxon>
        <taxon>Bacillati</taxon>
        <taxon>Actinomycetota</taxon>
        <taxon>Actinomycetes</taxon>
        <taxon>Mycobacteriales</taxon>
        <taxon>Dietziaceae</taxon>
        <taxon>Dietzia</taxon>
    </lineage>
</organism>
<dbReference type="NCBIfam" id="TIGR04088">
    <property type="entry name" value="cognate_SipW"/>
    <property type="match status" value="1"/>
</dbReference>
<name>A0ABV5JNC9_9ACTN</name>
<keyword evidence="3" id="KW-1185">Reference proteome</keyword>
<dbReference type="RefSeq" id="WP_182630955.1">
    <property type="nucleotide sequence ID" value="NZ_JAALDM010000021.1"/>
</dbReference>
<feature type="transmembrane region" description="Helical" evidence="1">
    <location>
        <begin position="23"/>
        <end position="42"/>
    </location>
</feature>
<evidence type="ECO:0000313" key="3">
    <source>
        <dbReference type="Proteomes" id="UP001589700"/>
    </source>
</evidence>
<proteinExistence type="predicted"/>
<reference evidence="2 3" key="1">
    <citation type="submission" date="2024-09" db="EMBL/GenBank/DDBJ databases">
        <authorList>
            <person name="Sun Q."/>
            <person name="Mori K."/>
        </authorList>
    </citation>
    <scope>NUCLEOTIDE SEQUENCE [LARGE SCALE GENOMIC DNA]</scope>
    <source>
        <strain evidence="2 3">CCM 7659</strain>
    </source>
</reference>
<sequence length="276" mass="28531">MDASTPISADLQRQQDRKRKRKALLAGGVVLGLGAAVTLAAWSDDVFADGVFNTGNNFELVAAVDAAGTDFRTYNGPDSIDGETGRLDFDFSLDATSMEPGETVYAPITLATSDTSDMGGTVSLASVDAEGSYERLLTYRIYKDTAHGANCNATDASGLESWTNPAGGITSIVDGLTADIPLVGPLLNSVLGLLPPVSRPVMDPVPLLTGSPLPVGAGQNAPVQHLCVAVEMGLPEGPLDLFGQIDVANSQLVSALTSDVEDNSTTVTWRFAGSAG</sequence>